<accession>A0ACB8EQF7</accession>
<name>A0ACB8EQF7_9SAUR</name>
<proteinExistence type="predicted"/>
<dbReference type="Proteomes" id="UP000827872">
    <property type="component" value="Linkage Group LG07"/>
</dbReference>
<keyword evidence="2" id="KW-1185">Reference proteome</keyword>
<protein>
    <submittedName>
        <fullName evidence="1">Uncharacterized protein</fullName>
    </submittedName>
</protein>
<reference evidence="1" key="1">
    <citation type="submission" date="2021-08" db="EMBL/GenBank/DDBJ databases">
        <title>The first chromosome-level gecko genome reveals the dynamic sex chromosomes of Neotropical dwarf geckos (Sphaerodactylidae: Sphaerodactylus).</title>
        <authorList>
            <person name="Pinto B.J."/>
            <person name="Keating S.E."/>
            <person name="Gamble T."/>
        </authorList>
    </citation>
    <scope>NUCLEOTIDE SEQUENCE</scope>
    <source>
        <strain evidence="1">TG3544</strain>
    </source>
</reference>
<comment type="caution">
    <text evidence="1">The sequence shown here is derived from an EMBL/GenBank/DDBJ whole genome shotgun (WGS) entry which is preliminary data.</text>
</comment>
<sequence length="152" mass="17457">MDQYEDVSDCEVDHSFFNSNFEGEVKKDATATESAKTENNEHIQTEGTSLSKPVLKMETKVVEDVSPVQSFELASSNDKKLKIQRQENVSQDLCEPEKDRRCHQKVLHEAVNLNNLLKGSNMRNFRFKVHYRYFRPPAGKLLLTRAGNPELN</sequence>
<organism evidence="1 2">
    <name type="scientific">Sphaerodactylus townsendi</name>
    <dbReference type="NCBI Taxonomy" id="933632"/>
    <lineage>
        <taxon>Eukaryota</taxon>
        <taxon>Metazoa</taxon>
        <taxon>Chordata</taxon>
        <taxon>Craniata</taxon>
        <taxon>Vertebrata</taxon>
        <taxon>Euteleostomi</taxon>
        <taxon>Lepidosauria</taxon>
        <taxon>Squamata</taxon>
        <taxon>Bifurcata</taxon>
        <taxon>Gekkota</taxon>
        <taxon>Sphaerodactylidae</taxon>
        <taxon>Sphaerodactylus</taxon>
    </lineage>
</organism>
<evidence type="ECO:0000313" key="2">
    <source>
        <dbReference type="Proteomes" id="UP000827872"/>
    </source>
</evidence>
<dbReference type="EMBL" id="CM037620">
    <property type="protein sequence ID" value="KAH7994881.1"/>
    <property type="molecule type" value="Genomic_DNA"/>
</dbReference>
<evidence type="ECO:0000313" key="1">
    <source>
        <dbReference type="EMBL" id="KAH7994881.1"/>
    </source>
</evidence>
<gene>
    <name evidence="1" type="ORF">K3G42_017902</name>
</gene>